<organism evidence="2 3">
    <name type="scientific">Aspergillus campestris (strain IBT 28561)</name>
    <dbReference type="NCBI Taxonomy" id="1392248"/>
    <lineage>
        <taxon>Eukaryota</taxon>
        <taxon>Fungi</taxon>
        <taxon>Dikarya</taxon>
        <taxon>Ascomycota</taxon>
        <taxon>Pezizomycotina</taxon>
        <taxon>Eurotiomycetes</taxon>
        <taxon>Eurotiomycetidae</taxon>
        <taxon>Eurotiales</taxon>
        <taxon>Aspergillaceae</taxon>
        <taxon>Aspergillus</taxon>
        <taxon>Aspergillus subgen. Circumdati</taxon>
    </lineage>
</organism>
<dbReference type="GeneID" id="36544845"/>
<protein>
    <submittedName>
        <fullName evidence="2">Uncharacterized protein</fullName>
    </submittedName>
</protein>
<feature type="compositionally biased region" description="Polar residues" evidence="1">
    <location>
        <begin position="286"/>
        <end position="296"/>
    </location>
</feature>
<reference evidence="2" key="1">
    <citation type="submission" date="2016-12" db="EMBL/GenBank/DDBJ databases">
        <title>The genomes of Aspergillus section Nigri reveals drivers in fungal speciation.</title>
        <authorList>
            <consortium name="DOE Joint Genome Institute"/>
            <person name="Vesth T.C."/>
            <person name="Nybo J."/>
            <person name="Theobald S."/>
            <person name="Brandl J."/>
            <person name="Frisvad J.C."/>
            <person name="Nielsen K.F."/>
            <person name="Lyhne E.K."/>
            <person name="Kogle M.E."/>
            <person name="Kuo A."/>
            <person name="Riley R."/>
            <person name="Clum A."/>
            <person name="Nolan M."/>
            <person name="Lipzen A."/>
            <person name="Salamov A."/>
            <person name="Henrissat B."/>
            <person name="Wiebenga A."/>
            <person name="De vries R.P."/>
            <person name="Grigoriev I.V."/>
            <person name="Mortensen U.H."/>
            <person name="Andersen M.R."/>
            <person name="Baker S.E."/>
        </authorList>
    </citation>
    <scope>NUCLEOTIDE SEQUENCE</scope>
    <source>
        <strain evidence="2">IBT 28561</strain>
    </source>
</reference>
<feature type="region of interest" description="Disordered" evidence="1">
    <location>
        <begin position="245"/>
        <end position="453"/>
    </location>
</feature>
<feature type="compositionally biased region" description="Basic and acidic residues" evidence="1">
    <location>
        <begin position="30"/>
        <end position="39"/>
    </location>
</feature>
<feature type="compositionally biased region" description="Low complexity" evidence="1">
    <location>
        <begin position="344"/>
        <end position="354"/>
    </location>
</feature>
<dbReference type="AlphaFoldDB" id="A0A2I1D1T0"/>
<feature type="compositionally biased region" description="Basic and acidic residues" evidence="1">
    <location>
        <begin position="420"/>
        <end position="430"/>
    </location>
</feature>
<feature type="compositionally biased region" description="Low complexity" evidence="1">
    <location>
        <begin position="141"/>
        <end position="160"/>
    </location>
</feature>
<comment type="caution">
    <text evidence="2">The sequence shown here is derived from an EMBL/GenBank/DDBJ whole genome shotgun (WGS) entry which is preliminary data.</text>
</comment>
<dbReference type="Proteomes" id="UP000234254">
    <property type="component" value="Unassembled WGS sequence"/>
</dbReference>
<dbReference type="EMBL" id="MSFM01000007">
    <property type="protein sequence ID" value="PKY03817.1"/>
    <property type="molecule type" value="Genomic_DNA"/>
</dbReference>
<feature type="region of interest" description="Disordered" evidence="1">
    <location>
        <begin position="185"/>
        <end position="206"/>
    </location>
</feature>
<feature type="compositionally biased region" description="Basic residues" evidence="1">
    <location>
        <begin position="431"/>
        <end position="443"/>
    </location>
</feature>
<dbReference type="RefSeq" id="XP_024692411.1">
    <property type="nucleotide sequence ID" value="XM_024837321.1"/>
</dbReference>
<feature type="region of interest" description="Disordered" evidence="1">
    <location>
        <begin position="217"/>
        <end position="236"/>
    </location>
</feature>
<evidence type="ECO:0000313" key="2">
    <source>
        <dbReference type="EMBL" id="PKY03817.1"/>
    </source>
</evidence>
<dbReference type="VEuPathDB" id="FungiDB:P168DRAFT_290937"/>
<feature type="region of interest" description="Disordered" evidence="1">
    <location>
        <begin position="1"/>
        <end position="87"/>
    </location>
</feature>
<feature type="compositionally biased region" description="Polar residues" evidence="1">
    <location>
        <begin position="402"/>
        <end position="412"/>
    </location>
</feature>
<dbReference type="OrthoDB" id="4493237at2759"/>
<sequence length="471" mass="51592">MYPNDCLDLDYMKPQQLPHRYDSEEEDVSESEHSAHDHAYSPVESYQPPEPFDSDLSADELSNVDATEPSTYPGLLSPFPSVGKASRPVSMDTLKRSSGATFVADSYIFDHDDDVIIELPSPNSTSPLHSPMFLQPTVYVPPESLPSRSPSSGSSASSSSVDDMDVLVAEQVTYVEPITKPHLIQISPGKSSMDEDDGPAHALNPLGMSRSALKSAPFLDHEYSPKTRPRPDSLLLSARRSRQLSGRIMTQLERTPSHGADAETKSGAATKSAADVPPIPRPLSLHSRSMTFSRSKSGAPEKGPLSFAKNHLRRPPSLQSLRSPHFSLFPSRQTPGSREDHRSGSYSSTSSEYSPNTLCPPPYSAFPNLSRDRSDSSFSGFNGPATRRPSMPMLGALKSPGGLSTCSTSSLRSEVDSVYEADRQEADPQPRHKRVKSLKRSKHPKEETDPSAKKFMGFMFKSKRRSKMLNA</sequence>
<feature type="compositionally biased region" description="Basic and acidic residues" evidence="1">
    <location>
        <begin position="219"/>
        <end position="231"/>
    </location>
</feature>
<proteinExistence type="predicted"/>
<accession>A0A2I1D1T0</accession>
<gene>
    <name evidence="2" type="ORF">P168DRAFT_290937</name>
</gene>
<feature type="region of interest" description="Disordered" evidence="1">
    <location>
        <begin position="139"/>
        <end position="162"/>
    </location>
</feature>
<evidence type="ECO:0000256" key="1">
    <source>
        <dbReference type="SAM" id="MobiDB-lite"/>
    </source>
</evidence>
<keyword evidence="3" id="KW-1185">Reference proteome</keyword>
<evidence type="ECO:0000313" key="3">
    <source>
        <dbReference type="Proteomes" id="UP000234254"/>
    </source>
</evidence>
<name>A0A2I1D1T0_ASPC2</name>